<evidence type="ECO:0000313" key="2">
    <source>
        <dbReference type="Proteomes" id="UP001497516"/>
    </source>
</evidence>
<dbReference type="Proteomes" id="UP001497516">
    <property type="component" value="Chromosome 6"/>
</dbReference>
<protein>
    <recommendedName>
        <fullName evidence="3">Secreted protein</fullName>
    </recommendedName>
</protein>
<reference evidence="1 2" key="1">
    <citation type="submission" date="2024-04" db="EMBL/GenBank/DDBJ databases">
        <authorList>
            <person name="Fracassetti M."/>
        </authorList>
    </citation>
    <scope>NUCLEOTIDE SEQUENCE [LARGE SCALE GENOMIC DNA]</scope>
</reference>
<organism evidence="1 2">
    <name type="scientific">Linum trigynum</name>
    <dbReference type="NCBI Taxonomy" id="586398"/>
    <lineage>
        <taxon>Eukaryota</taxon>
        <taxon>Viridiplantae</taxon>
        <taxon>Streptophyta</taxon>
        <taxon>Embryophyta</taxon>
        <taxon>Tracheophyta</taxon>
        <taxon>Spermatophyta</taxon>
        <taxon>Magnoliopsida</taxon>
        <taxon>eudicotyledons</taxon>
        <taxon>Gunneridae</taxon>
        <taxon>Pentapetalae</taxon>
        <taxon>rosids</taxon>
        <taxon>fabids</taxon>
        <taxon>Malpighiales</taxon>
        <taxon>Linaceae</taxon>
        <taxon>Linum</taxon>
    </lineage>
</organism>
<sequence>MFSASGSALPSIWGRREVDLAYLDSGFDECSSSKPRSGTAAAVTATSSLSPILRLLLLMLVQALSGASTSTGASSRTTSDTIAIGISKTSTTPIRLTIISQVARMHYQS</sequence>
<evidence type="ECO:0008006" key="3">
    <source>
        <dbReference type="Google" id="ProtNLM"/>
    </source>
</evidence>
<keyword evidence="2" id="KW-1185">Reference proteome</keyword>
<evidence type="ECO:0000313" key="1">
    <source>
        <dbReference type="EMBL" id="CAL1394880.1"/>
    </source>
</evidence>
<dbReference type="AlphaFoldDB" id="A0AAV2FBL3"/>
<dbReference type="EMBL" id="OZ034819">
    <property type="protein sequence ID" value="CAL1394880.1"/>
    <property type="molecule type" value="Genomic_DNA"/>
</dbReference>
<gene>
    <name evidence="1" type="ORF">LTRI10_LOCUS35350</name>
</gene>
<name>A0AAV2FBL3_9ROSI</name>
<proteinExistence type="predicted"/>
<accession>A0AAV2FBL3</accession>